<dbReference type="InterPro" id="IPR044139">
    <property type="entry name" value="CysN_NoDQ_III"/>
</dbReference>
<dbReference type="InterPro" id="IPR054696">
    <property type="entry name" value="GTP-eEF1A_C"/>
</dbReference>
<keyword evidence="5" id="KW-0067">ATP-binding</keyword>
<dbReference type="InterPro" id="IPR050100">
    <property type="entry name" value="TRAFAC_GTPase_members"/>
</dbReference>
<dbReference type="GO" id="GO:0004781">
    <property type="term" value="F:sulfate adenylyltransferase (ATP) activity"/>
    <property type="evidence" value="ECO:0007669"/>
    <property type="project" value="UniProtKB-EC"/>
</dbReference>
<protein>
    <recommendedName>
        <fullName evidence="1">sulfate adenylyltransferase</fullName>
        <ecNumber evidence="1">2.7.7.4</ecNumber>
    </recommendedName>
</protein>
<dbReference type="Pfam" id="PF22594">
    <property type="entry name" value="GTP-eEF1A_C"/>
    <property type="match status" value="1"/>
</dbReference>
<keyword evidence="8" id="KW-0418">Kinase</keyword>
<dbReference type="PROSITE" id="PS51722">
    <property type="entry name" value="G_TR_2"/>
    <property type="match status" value="1"/>
</dbReference>
<evidence type="ECO:0000313" key="9">
    <source>
        <dbReference type="Proteomes" id="UP000594688"/>
    </source>
</evidence>
<name>A0A7T0BW59_9BACT</name>
<dbReference type="InterPro" id="IPR000795">
    <property type="entry name" value="T_Tr_GTP-bd_dom"/>
</dbReference>
<dbReference type="SUPFAM" id="SSF50447">
    <property type="entry name" value="Translation proteins"/>
    <property type="match status" value="1"/>
</dbReference>
<evidence type="ECO:0000313" key="8">
    <source>
        <dbReference type="EMBL" id="QPJ61956.1"/>
    </source>
</evidence>
<dbReference type="AlphaFoldDB" id="A0A7T0BW59"/>
<evidence type="ECO:0000256" key="4">
    <source>
        <dbReference type="ARBA" id="ARBA00022741"/>
    </source>
</evidence>
<keyword evidence="6" id="KW-0342">GTP-binding</keyword>
<dbReference type="InterPro" id="IPR005225">
    <property type="entry name" value="Small_GTP-bd"/>
</dbReference>
<proteinExistence type="predicted"/>
<dbReference type="CDD" id="cd04095">
    <property type="entry name" value="CysN_NoDQ_III"/>
    <property type="match status" value="1"/>
</dbReference>
<dbReference type="Pfam" id="PF00009">
    <property type="entry name" value="GTP_EFTU"/>
    <property type="match status" value="1"/>
</dbReference>
<dbReference type="GO" id="GO:0005525">
    <property type="term" value="F:GTP binding"/>
    <property type="evidence" value="ECO:0007669"/>
    <property type="project" value="UniProtKB-KW"/>
</dbReference>
<sequence>MPENNGSSPAGKLMRLVIVGHVDHGKSTLVGRLLSDTGSLPEGKLEFIKDICNQQGKTFEFAFLLDALEEEQEQGITIDTSQIFFKTKKRPYCIIDAPGHKEFLKNMVTGAASAEAALLLIDANEGVQEQSRRHGYILRLLGLTEVAVVVNKMDLVDYKQDVFDKIREEYTNFLGSLDVKAKDFIPVSAKLGINIANPAKDEMPWYDGPTVLEMVDRFPGKAAQVNRPFRMPVQDVYKFDLRRIIAGRVESGKVKVGDEIVFSPSNKRGTIKSIEGWNVPELPQSAEAADSTGFTLTEQIFVERGQIASLVEESPIVTTTFEANVFWMGKNKLEKGKTYFLKLTTQNVECEVEEFKRAIDASTLETLANQDYINRNDVAELVLKTRQPVAFDLFGTVAETGRFVLVDEYDVCGGGIITHYTPMTEVDRLRDETRYRDSHWVQGSVTPEMRAYRNGHRPALILFTGKPGVGKAELAHRLEEKLFHQNFQSYLLDGRNMQLSVAADLTLDQVRQTHESVRRFGEVAKLFTDAGHVVISTSNVFNQEDHSSLDLLVAPNPVIEIQVTNDAVPKGVPQLVMTIDEARQVDKAVDRIVNYLKDEKILVGHNYSI</sequence>
<keyword evidence="2 8" id="KW-0808">Transferase</keyword>
<keyword evidence="3" id="KW-0548">Nucleotidyltransferase</keyword>
<dbReference type="Proteomes" id="UP000594688">
    <property type="component" value="Chromosome"/>
</dbReference>
<dbReference type="GO" id="GO:0005524">
    <property type="term" value="F:ATP binding"/>
    <property type="evidence" value="ECO:0007669"/>
    <property type="project" value="UniProtKB-KW"/>
</dbReference>
<dbReference type="EMBL" id="CP048685">
    <property type="protein sequence ID" value="QPJ61956.1"/>
    <property type="molecule type" value="Genomic_DNA"/>
</dbReference>
<dbReference type="SUPFAM" id="SSF50465">
    <property type="entry name" value="EF-Tu/eEF-1alpha/eIF2-gamma C-terminal domain"/>
    <property type="match status" value="1"/>
</dbReference>
<dbReference type="KEGG" id="nli:G3M70_08745"/>
<dbReference type="InterPro" id="IPR031157">
    <property type="entry name" value="G_TR_CS"/>
</dbReference>
<dbReference type="Gene3D" id="2.40.30.10">
    <property type="entry name" value="Translation factors"/>
    <property type="match status" value="2"/>
</dbReference>
<dbReference type="InterPro" id="IPR027417">
    <property type="entry name" value="P-loop_NTPase"/>
</dbReference>
<dbReference type="InterPro" id="IPR009001">
    <property type="entry name" value="Transl_elong_EF1A/Init_IF2_C"/>
</dbReference>
<dbReference type="GO" id="GO:0003924">
    <property type="term" value="F:GTPase activity"/>
    <property type="evidence" value="ECO:0007669"/>
    <property type="project" value="InterPro"/>
</dbReference>
<dbReference type="EC" id="2.7.7.4" evidence="1"/>
<evidence type="ECO:0000256" key="3">
    <source>
        <dbReference type="ARBA" id="ARBA00022695"/>
    </source>
</evidence>
<evidence type="ECO:0000259" key="7">
    <source>
        <dbReference type="PROSITE" id="PS51722"/>
    </source>
</evidence>
<dbReference type="Pfam" id="PF01583">
    <property type="entry name" value="APS_kinase"/>
    <property type="match status" value="1"/>
</dbReference>
<gene>
    <name evidence="8" type="ORF">G3M70_08745</name>
</gene>
<feature type="domain" description="Tr-type G" evidence="7">
    <location>
        <begin position="11"/>
        <end position="225"/>
    </location>
</feature>
<dbReference type="InterPro" id="IPR059117">
    <property type="entry name" value="APS_kinase_dom"/>
</dbReference>
<dbReference type="SUPFAM" id="SSF52540">
    <property type="entry name" value="P-loop containing nucleoside triphosphate hydrolases"/>
    <property type="match status" value="2"/>
</dbReference>
<dbReference type="InterPro" id="IPR011779">
    <property type="entry name" value="SO4_adenylTrfase_lsu"/>
</dbReference>
<accession>A0A7T0BW59</accession>
<evidence type="ECO:0000256" key="2">
    <source>
        <dbReference type="ARBA" id="ARBA00022679"/>
    </source>
</evidence>
<dbReference type="GO" id="GO:0016301">
    <property type="term" value="F:kinase activity"/>
    <property type="evidence" value="ECO:0007669"/>
    <property type="project" value="UniProtKB-KW"/>
</dbReference>
<dbReference type="PROSITE" id="PS00301">
    <property type="entry name" value="G_TR_1"/>
    <property type="match status" value="1"/>
</dbReference>
<evidence type="ECO:0000256" key="1">
    <source>
        <dbReference type="ARBA" id="ARBA00012391"/>
    </source>
</evidence>
<evidence type="ECO:0000256" key="6">
    <source>
        <dbReference type="ARBA" id="ARBA00023134"/>
    </source>
</evidence>
<keyword evidence="4" id="KW-0547">Nucleotide-binding</keyword>
<dbReference type="Gene3D" id="3.40.50.300">
    <property type="entry name" value="P-loop containing nucleotide triphosphate hydrolases"/>
    <property type="match status" value="2"/>
</dbReference>
<dbReference type="PANTHER" id="PTHR23115">
    <property type="entry name" value="TRANSLATION FACTOR"/>
    <property type="match status" value="1"/>
</dbReference>
<dbReference type="GO" id="GO:0006790">
    <property type="term" value="P:sulfur compound metabolic process"/>
    <property type="evidence" value="ECO:0007669"/>
    <property type="project" value="InterPro"/>
</dbReference>
<reference evidence="8 9" key="1">
    <citation type="submission" date="2020-02" db="EMBL/GenBank/DDBJ databases">
        <title>Genomic and physiological characterization of two novel Nitrospinaceae genera.</title>
        <authorList>
            <person name="Mueller A.J."/>
            <person name="Jung M.-Y."/>
            <person name="Strachan C.R."/>
            <person name="Herbold C.W."/>
            <person name="Kirkegaard R.H."/>
            <person name="Daims H."/>
        </authorList>
    </citation>
    <scope>NUCLEOTIDE SEQUENCE [LARGE SCALE GENOMIC DNA]</scope>
    <source>
        <strain evidence="8">EB</strain>
    </source>
</reference>
<dbReference type="NCBIfam" id="TIGR02034">
    <property type="entry name" value="CysN"/>
    <property type="match status" value="1"/>
</dbReference>
<dbReference type="InterPro" id="IPR009000">
    <property type="entry name" value="Transl_B-barrel_sf"/>
</dbReference>
<evidence type="ECO:0000256" key="5">
    <source>
        <dbReference type="ARBA" id="ARBA00022840"/>
    </source>
</evidence>
<organism evidence="8 9">
    <name type="scientific">Candidatus Nitronauta litoralis</name>
    <dbReference type="NCBI Taxonomy" id="2705533"/>
    <lineage>
        <taxon>Bacteria</taxon>
        <taxon>Pseudomonadati</taxon>
        <taxon>Nitrospinota/Tectimicrobiota group</taxon>
        <taxon>Nitrospinota</taxon>
        <taxon>Nitrospinia</taxon>
        <taxon>Nitrospinales</taxon>
        <taxon>Nitrospinaceae</taxon>
        <taxon>Candidatus Nitronauta</taxon>
    </lineage>
</organism>
<dbReference type="PRINTS" id="PR00315">
    <property type="entry name" value="ELONGATNFCT"/>
</dbReference>
<dbReference type="NCBIfam" id="TIGR00231">
    <property type="entry name" value="small_GTP"/>
    <property type="match status" value="1"/>
</dbReference>